<dbReference type="AlphaFoldDB" id="A0A0K0E7X6"/>
<feature type="region of interest" description="Disordered" evidence="1">
    <location>
        <begin position="378"/>
        <end position="408"/>
    </location>
</feature>
<evidence type="ECO:0000259" key="2">
    <source>
        <dbReference type="PROSITE" id="PS50055"/>
    </source>
</evidence>
<feature type="domain" description="Tyrosine-protein phosphatase" evidence="2">
    <location>
        <begin position="87"/>
        <end position="344"/>
    </location>
</feature>
<dbReference type="Pfam" id="PF00102">
    <property type="entry name" value="Y_phosphatase"/>
    <property type="match status" value="1"/>
</dbReference>
<feature type="compositionally biased region" description="Basic and acidic residues" evidence="1">
    <location>
        <begin position="55"/>
        <end position="65"/>
    </location>
</feature>
<dbReference type="InterPro" id="IPR000387">
    <property type="entry name" value="Tyr_Pase_dom"/>
</dbReference>
<feature type="compositionally biased region" description="Polar residues" evidence="1">
    <location>
        <begin position="1"/>
        <end position="14"/>
    </location>
</feature>
<keyword evidence="4" id="KW-1185">Reference proteome</keyword>
<dbReference type="SMART" id="SM00404">
    <property type="entry name" value="PTPc_motif"/>
    <property type="match status" value="1"/>
</dbReference>
<feature type="compositionally biased region" description="Pro residues" evidence="1">
    <location>
        <begin position="394"/>
        <end position="408"/>
    </location>
</feature>
<organism evidence="5">
    <name type="scientific">Strongyloides stercoralis</name>
    <name type="common">Threadworm</name>
    <dbReference type="NCBI Taxonomy" id="6248"/>
    <lineage>
        <taxon>Eukaryota</taxon>
        <taxon>Metazoa</taxon>
        <taxon>Ecdysozoa</taxon>
        <taxon>Nematoda</taxon>
        <taxon>Chromadorea</taxon>
        <taxon>Rhabditida</taxon>
        <taxon>Tylenchina</taxon>
        <taxon>Panagrolaimomorpha</taxon>
        <taxon>Strongyloidoidea</taxon>
        <taxon>Strongyloididae</taxon>
        <taxon>Strongyloides</taxon>
    </lineage>
</organism>
<evidence type="ECO:0000313" key="5">
    <source>
        <dbReference type="WBParaSite" id="SSTP_0000560500.1"/>
    </source>
</evidence>
<dbReference type="WBParaSite" id="SSTP_0000560500.1">
    <property type="protein sequence ID" value="SSTP_0000560500.1"/>
    <property type="gene ID" value="SSTP_0000560500"/>
</dbReference>
<proteinExistence type="predicted"/>
<dbReference type="InterPro" id="IPR052782">
    <property type="entry name" value="Oocyte-zygote_transition_reg"/>
</dbReference>
<dbReference type="InterPro" id="IPR029021">
    <property type="entry name" value="Prot-tyrosine_phosphatase-like"/>
</dbReference>
<protein>
    <submittedName>
        <fullName evidence="5">Protein-tyrosine phosphatase</fullName>
    </submittedName>
    <submittedName>
        <fullName evidence="6">Tyrosine-protein phosphatase domain-containing protein</fullName>
    </submittedName>
</protein>
<reference evidence="5" key="1">
    <citation type="submission" date="2015-08" db="UniProtKB">
        <authorList>
            <consortium name="WormBaseParasite"/>
        </authorList>
    </citation>
    <scope>IDENTIFICATION</scope>
</reference>
<name>A0A0K0E7X6_STRER</name>
<evidence type="ECO:0000313" key="4">
    <source>
        <dbReference type="Proteomes" id="UP000035681"/>
    </source>
</evidence>
<dbReference type="SMART" id="SM00194">
    <property type="entry name" value="PTPc"/>
    <property type="match status" value="1"/>
</dbReference>
<dbReference type="InterPro" id="IPR000242">
    <property type="entry name" value="PTP_cat"/>
</dbReference>
<dbReference type="PANTHER" id="PTHR46163:SF5">
    <property type="entry name" value="TYROSINE-PROTEIN PHOSPHATASE"/>
    <property type="match status" value="1"/>
</dbReference>
<dbReference type="InterPro" id="IPR003595">
    <property type="entry name" value="Tyr_Pase_cat"/>
</dbReference>
<evidence type="ECO:0000313" key="6">
    <source>
        <dbReference type="WBParaSite" id="TCONS_00003098.p1"/>
    </source>
</evidence>
<dbReference type="PANTHER" id="PTHR46163">
    <property type="entry name" value="TYROSINE-PROTEIN PHOSPHATASE-RELATED"/>
    <property type="match status" value="1"/>
</dbReference>
<evidence type="ECO:0000259" key="3">
    <source>
        <dbReference type="PROSITE" id="PS50056"/>
    </source>
</evidence>
<sequence length="408" mass="46697">MKPFNNQPFDSNGTDLIHRASTPNPSVDNPPPKENKPIRSGKKQNSNVNKRNKKKSMDIKKNDTGKQRSQLLDTFSWAVLEKELIGLKKEYNEEIAKIVPKKEECVAFYSREATDKNRNPNVPCLDVSRCTITSAPPSESYIHANFISSLTAPKRFIATQAPLENTVLDFWRLVIQEKVEHIIMLCNFKEKNTSKSAEYFPLEVNEHKNIGDLKIFVLKKFPLRADDNILCYHLNISHTKQDHFVKIYHWKSWPETGHPPVADTALTLYAGVYTSNYPILVHCSSGVRRTGIWLMLALFMDVINEGNIENESALKLSKKLRKQRAGAIVSDVDYVYIHRLIFQQLLNKRIICSSQRLLEFFDEYETVAKKSDKLEKANKQNLTIGNEDINQRPSPLPNANPSVPPHNT</sequence>
<evidence type="ECO:0000256" key="1">
    <source>
        <dbReference type="SAM" id="MobiDB-lite"/>
    </source>
</evidence>
<dbReference type="Proteomes" id="UP000035681">
    <property type="component" value="Unplaced"/>
</dbReference>
<dbReference type="InterPro" id="IPR016130">
    <property type="entry name" value="Tyr_Pase_AS"/>
</dbReference>
<dbReference type="PROSITE" id="PS50056">
    <property type="entry name" value="TYR_PHOSPHATASE_2"/>
    <property type="match status" value="1"/>
</dbReference>
<dbReference type="GO" id="GO:0004725">
    <property type="term" value="F:protein tyrosine phosphatase activity"/>
    <property type="evidence" value="ECO:0007669"/>
    <property type="project" value="InterPro"/>
</dbReference>
<feature type="domain" description="Tyrosine specific protein phosphatases" evidence="3">
    <location>
        <begin position="278"/>
        <end position="335"/>
    </location>
</feature>
<dbReference type="PRINTS" id="PR00700">
    <property type="entry name" value="PRTYPHPHTASE"/>
</dbReference>
<dbReference type="PROSITE" id="PS50055">
    <property type="entry name" value="TYR_PHOSPHATASE_PTP"/>
    <property type="match status" value="1"/>
</dbReference>
<dbReference type="CDD" id="cd00047">
    <property type="entry name" value="PTPc"/>
    <property type="match status" value="1"/>
</dbReference>
<feature type="region of interest" description="Disordered" evidence="1">
    <location>
        <begin position="1"/>
        <end position="65"/>
    </location>
</feature>
<dbReference type="SUPFAM" id="SSF52799">
    <property type="entry name" value="(Phosphotyrosine protein) phosphatases II"/>
    <property type="match status" value="1"/>
</dbReference>
<dbReference type="STRING" id="6248.A0A0K0E7X6"/>
<accession>A0A0K0E7X6</accession>
<dbReference type="WBParaSite" id="TCONS_00003098.p1">
    <property type="protein sequence ID" value="TCONS_00003098.p1"/>
    <property type="gene ID" value="XLOC_002856"/>
</dbReference>
<dbReference type="PROSITE" id="PS00383">
    <property type="entry name" value="TYR_PHOSPHATASE_1"/>
    <property type="match status" value="1"/>
</dbReference>
<dbReference type="Gene3D" id="3.90.190.10">
    <property type="entry name" value="Protein tyrosine phosphatase superfamily"/>
    <property type="match status" value="1"/>
</dbReference>